<proteinExistence type="predicted"/>
<organism evidence="2 3">
    <name type="scientific">Actinomadura litoris</name>
    <dbReference type="NCBI Taxonomy" id="2678616"/>
    <lineage>
        <taxon>Bacteria</taxon>
        <taxon>Bacillati</taxon>
        <taxon>Actinomycetota</taxon>
        <taxon>Actinomycetes</taxon>
        <taxon>Streptosporangiales</taxon>
        <taxon>Thermomonosporaceae</taxon>
        <taxon>Actinomadura</taxon>
    </lineage>
</organism>
<dbReference type="RefSeq" id="WP_156220610.1">
    <property type="nucleotide sequence ID" value="NZ_WOFH01000014.1"/>
</dbReference>
<protein>
    <submittedName>
        <fullName evidence="2">Uncharacterized protein</fullName>
    </submittedName>
</protein>
<evidence type="ECO:0000313" key="2">
    <source>
        <dbReference type="EMBL" id="MUN41439.1"/>
    </source>
</evidence>
<dbReference type="AlphaFoldDB" id="A0A7K1LAJ1"/>
<dbReference type="Proteomes" id="UP000432015">
    <property type="component" value="Unassembled WGS sequence"/>
</dbReference>
<accession>A0A7K1LAJ1</accession>
<sequence length="134" mass="14982">MPRQPQPGRQHRSVTLSDDNWEPGELIAEAMGTTRSQLVEALWAYFMRRPGAELPERPPQELIDRADAAWEERKARIRARALTLPCPSCKVESGPCLAGKAKRPTNTMIHRPRLIKAGAEIAEEERAAETDSDA</sequence>
<gene>
    <name evidence="2" type="ORF">GNZ18_33330</name>
</gene>
<evidence type="ECO:0000256" key="1">
    <source>
        <dbReference type="SAM" id="MobiDB-lite"/>
    </source>
</evidence>
<evidence type="ECO:0000313" key="3">
    <source>
        <dbReference type="Proteomes" id="UP000432015"/>
    </source>
</evidence>
<name>A0A7K1LAJ1_9ACTN</name>
<comment type="caution">
    <text evidence="2">The sequence shown here is derived from an EMBL/GenBank/DDBJ whole genome shotgun (WGS) entry which is preliminary data.</text>
</comment>
<reference evidence="2 3" key="1">
    <citation type="submission" date="2019-11" db="EMBL/GenBank/DDBJ databases">
        <authorList>
            <person name="Cao P."/>
        </authorList>
    </citation>
    <scope>NUCLEOTIDE SEQUENCE [LARGE SCALE GENOMIC DNA]</scope>
    <source>
        <strain evidence="2 3">NEAU-AAG5</strain>
    </source>
</reference>
<dbReference type="EMBL" id="WOFH01000014">
    <property type="protein sequence ID" value="MUN41439.1"/>
    <property type="molecule type" value="Genomic_DNA"/>
</dbReference>
<feature type="region of interest" description="Disordered" evidence="1">
    <location>
        <begin position="1"/>
        <end position="21"/>
    </location>
</feature>
<keyword evidence="3" id="KW-1185">Reference proteome</keyword>